<keyword evidence="3" id="KW-1185">Reference proteome</keyword>
<sequence length="91" mass="9777">MKVLAAAFAGARVAFLISSTLSQLLSAYLPNSYTFISWLYKLGLIRTGEASAGSFPNGGLFVFDRILLLLADICLALAAVTFFLARTKKPT</sequence>
<reference evidence="2 3" key="1">
    <citation type="submission" date="2024-02" db="EMBL/GenBank/DDBJ databases">
        <title>Deinococcus xinjiangensis NBRC 107630.</title>
        <authorList>
            <person name="Ichikawa N."/>
            <person name="Katano-Makiyama Y."/>
            <person name="Hidaka K."/>
        </authorList>
    </citation>
    <scope>NUCLEOTIDE SEQUENCE [LARGE SCALE GENOMIC DNA]</scope>
    <source>
        <strain evidence="2 3">NBRC 107630</strain>
    </source>
</reference>
<feature type="transmembrane region" description="Helical" evidence="1">
    <location>
        <begin position="66"/>
        <end position="85"/>
    </location>
</feature>
<protein>
    <submittedName>
        <fullName evidence="2">Uncharacterized protein</fullName>
    </submittedName>
</protein>
<gene>
    <name evidence="2" type="ORF">Dxin01_00269</name>
</gene>
<keyword evidence="1" id="KW-0812">Transmembrane</keyword>
<evidence type="ECO:0000313" key="3">
    <source>
        <dbReference type="Proteomes" id="UP001458946"/>
    </source>
</evidence>
<proteinExistence type="predicted"/>
<keyword evidence="1" id="KW-0472">Membrane</keyword>
<dbReference type="EMBL" id="BAABRN010000002">
    <property type="protein sequence ID" value="GAA5500548.1"/>
    <property type="molecule type" value="Genomic_DNA"/>
</dbReference>
<accession>A0ABP9V5I6</accession>
<evidence type="ECO:0000313" key="2">
    <source>
        <dbReference type="EMBL" id="GAA5500548.1"/>
    </source>
</evidence>
<dbReference type="Proteomes" id="UP001458946">
    <property type="component" value="Unassembled WGS sequence"/>
</dbReference>
<evidence type="ECO:0000256" key="1">
    <source>
        <dbReference type="SAM" id="Phobius"/>
    </source>
</evidence>
<name>A0ABP9V5I6_9DEIO</name>
<comment type="caution">
    <text evidence="2">The sequence shown here is derived from an EMBL/GenBank/DDBJ whole genome shotgun (WGS) entry which is preliminary data.</text>
</comment>
<organism evidence="2 3">
    <name type="scientific">Deinococcus xinjiangensis</name>
    <dbReference type="NCBI Taxonomy" id="457454"/>
    <lineage>
        <taxon>Bacteria</taxon>
        <taxon>Thermotogati</taxon>
        <taxon>Deinococcota</taxon>
        <taxon>Deinococci</taxon>
        <taxon>Deinococcales</taxon>
        <taxon>Deinococcaceae</taxon>
        <taxon>Deinococcus</taxon>
    </lineage>
</organism>
<keyword evidence="1" id="KW-1133">Transmembrane helix</keyword>